<evidence type="ECO:0000256" key="11">
    <source>
        <dbReference type="ARBA" id="ARBA00023125"/>
    </source>
</evidence>
<dbReference type="GO" id="GO:0006338">
    <property type="term" value="P:chromatin remodeling"/>
    <property type="evidence" value="ECO:0007669"/>
    <property type="project" value="UniProtKB-ARBA"/>
</dbReference>
<dbReference type="PANTHER" id="PTHR37984">
    <property type="entry name" value="PROTEIN CBG26694"/>
    <property type="match status" value="1"/>
</dbReference>
<dbReference type="GO" id="GO:0003964">
    <property type="term" value="F:RNA-directed DNA polymerase activity"/>
    <property type="evidence" value="ECO:0007669"/>
    <property type="project" value="UniProtKB-KW"/>
</dbReference>
<proteinExistence type="predicted"/>
<feature type="domain" description="Reverse transcriptase" evidence="16">
    <location>
        <begin position="999"/>
        <end position="1197"/>
    </location>
</feature>
<dbReference type="Gene3D" id="3.30.70.270">
    <property type="match status" value="4"/>
</dbReference>
<dbReference type="GO" id="GO:0006508">
    <property type="term" value="P:proteolysis"/>
    <property type="evidence" value="ECO:0007669"/>
    <property type="project" value="UniProtKB-KW"/>
</dbReference>
<keyword evidence="10" id="KW-0548">Nucleotidyltransferase</keyword>
<dbReference type="InterPro" id="IPR056924">
    <property type="entry name" value="SH3_Tf2-1"/>
</dbReference>
<dbReference type="InterPro" id="IPR036397">
    <property type="entry name" value="RNaseH_sf"/>
</dbReference>
<keyword evidence="2" id="KW-0645">Protease</keyword>
<evidence type="ECO:0000256" key="8">
    <source>
        <dbReference type="ARBA" id="ARBA00022908"/>
    </source>
</evidence>
<dbReference type="InterPro" id="IPR000953">
    <property type="entry name" value="Chromo/chromo_shadow_dom"/>
</dbReference>
<evidence type="ECO:0000256" key="9">
    <source>
        <dbReference type="ARBA" id="ARBA00022918"/>
    </source>
</evidence>
<keyword evidence="11" id="KW-0238">DNA-binding</keyword>
<dbReference type="Pfam" id="PF00078">
    <property type="entry name" value="RVT_1"/>
    <property type="match status" value="2"/>
</dbReference>
<dbReference type="Gene3D" id="3.10.10.10">
    <property type="entry name" value="HIV Type 1 Reverse Transcriptase, subunit A, domain 1"/>
    <property type="match status" value="1"/>
</dbReference>
<evidence type="ECO:0000259" key="16">
    <source>
        <dbReference type="PROSITE" id="PS50878"/>
    </source>
</evidence>
<evidence type="ECO:0000313" key="18">
    <source>
        <dbReference type="EMBL" id="KAF8750136.1"/>
    </source>
</evidence>
<evidence type="ECO:0000256" key="4">
    <source>
        <dbReference type="ARBA" id="ARBA00022750"/>
    </source>
</evidence>
<dbReference type="PROSITE" id="PS50013">
    <property type="entry name" value="CHROMO_2"/>
    <property type="match status" value="1"/>
</dbReference>
<evidence type="ECO:0000256" key="14">
    <source>
        <dbReference type="ARBA" id="ARBA00023268"/>
    </source>
</evidence>
<evidence type="ECO:0000256" key="13">
    <source>
        <dbReference type="ARBA" id="ARBA00023242"/>
    </source>
</evidence>
<dbReference type="GO" id="GO:0046872">
    <property type="term" value="F:metal ion binding"/>
    <property type="evidence" value="ECO:0007669"/>
    <property type="project" value="UniProtKB-KW"/>
</dbReference>
<evidence type="ECO:0000256" key="1">
    <source>
        <dbReference type="ARBA" id="ARBA00004123"/>
    </source>
</evidence>
<dbReference type="SUPFAM" id="SSF54160">
    <property type="entry name" value="Chromo domain-like"/>
    <property type="match status" value="1"/>
</dbReference>
<dbReference type="InterPro" id="IPR043128">
    <property type="entry name" value="Rev_trsase/Diguanyl_cyclase"/>
</dbReference>
<evidence type="ECO:0000259" key="17">
    <source>
        <dbReference type="PROSITE" id="PS50994"/>
    </source>
</evidence>
<dbReference type="InterPro" id="IPR043502">
    <property type="entry name" value="DNA/RNA_pol_sf"/>
</dbReference>
<feature type="domain" description="Integrase catalytic" evidence="17">
    <location>
        <begin position="571"/>
        <end position="745"/>
    </location>
</feature>
<dbReference type="GO" id="GO:0003723">
    <property type="term" value="F:RNA binding"/>
    <property type="evidence" value="ECO:0007669"/>
    <property type="project" value="UniProtKB-KW"/>
</dbReference>
<keyword evidence="3" id="KW-0479">Metal-binding</keyword>
<dbReference type="GO" id="GO:0003677">
    <property type="term" value="F:DNA binding"/>
    <property type="evidence" value="ECO:0007669"/>
    <property type="project" value="UniProtKB-KW"/>
</dbReference>
<dbReference type="EMBL" id="JACYCF010000022">
    <property type="protein sequence ID" value="KAF8750136.1"/>
    <property type="molecule type" value="Genomic_DNA"/>
</dbReference>
<dbReference type="Pfam" id="PF00385">
    <property type="entry name" value="Chromo"/>
    <property type="match status" value="1"/>
</dbReference>
<dbReference type="InterPro" id="IPR000477">
    <property type="entry name" value="RT_dom"/>
</dbReference>
<organism evidence="18 19">
    <name type="scientific">Rhizoctonia solani</name>
    <dbReference type="NCBI Taxonomy" id="456999"/>
    <lineage>
        <taxon>Eukaryota</taxon>
        <taxon>Fungi</taxon>
        <taxon>Dikarya</taxon>
        <taxon>Basidiomycota</taxon>
        <taxon>Agaricomycotina</taxon>
        <taxon>Agaricomycetes</taxon>
        <taxon>Cantharellales</taxon>
        <taxon>Ceratobasidiaceae</taxon>
        <taxon>Rhizoctonia</taxon>
    </lineage>
</organism>
<dbReference type="GO" id="GO:0004190">
    <property type="term" value="F:aspartic-type endopeptidase activity"/>
    <property type="evidence" value="ECO:0007669"/>
    <property type="project" value="UniProtKB-KW"/>
</dbReference>
<dbReference type="Pfam" id="PF24626">
    <property type="entry name" value="SH3_Tf2-1"/>
    <property type="match status" value="1"/>
</dbReference>
<evidence type="ECO:0000313" key="19">
    <source>
        <dbReference type="Proteomes" id="UP000614334"/>
    </source>
</evidence>
<keyword evidence="5" id="KW-0378">Hydrolase</keyword>
<evidence type="ECO:0000256" key="12">
    <source>
        <dbReference type="ARBA" id="ARBA00023172"/>
    </source>
</evidence>
<dbReference type="FunFam" id="3.30.70.270:FF:000026">
    <property type="entry name" value="Transposon Ty3-G Gag-Pol polyprotein"/>
    <property type="match status" value="1"/>
</dbReference>
<evidence type="ECO:0000259" key="15">
    <source>
        <dbReference type="PROSITE" id="PS50013"/>
    </source>
</evidence>
<dbReference type="Gene3D" id="1.10.340.70">
    <property type="match status" value="1"/>
</dbReference>
<keyword evidence="6" id="KW-0460">Magnesium</keyword>
<gene>
    <name evidence="18" type="ORF">RHS01_09500</name>
</gene>
<dbReference type="Pfam" id="PF17921">
    <property type="entry name" value="Integrase_H2C2"/>
    <property type="match status" value="1"/>
</dbReference>
<keyword evidence="10" id="KW-0239">DNA-directed DNA polymerase</keyword>
<comment type="subcellular location">
    <subcellularLocation>
        <location evidence="1">Nucleus</location>
    </subcellularLocation>
</comment>
<dbReference type="Gene3D" id="2.40.50.40">
    <property type="match status" value="1"/>
</dbReference>
<dbReference type="InterPro" id="IPR001584">
    <property type="entry name" value="Integrase_cat-core"/>
</dbReference>
<dbReference type="InterPro" id="IPR023779">
    <property type="entry name" value="Chromodomain_CS"/>
</dbReference>
<feature type="domain" description="Chromo" evidence="15">
    <location>
        <begin position="882"/>
        <end position="931"/>
    </location>
</feature>
<dbReference type="Pfam" id="PF17919">
    <property type="entry name" value="RT_RNaseH_2"/>
    <property type="match status" value="2"/>
</dbReference>
<accession>A0A8H7I3Y2</accession>
<keyword evidence="12" id="KW-0233">DNA recombination</keyword>
<dbReference type="Proteomes" id="UP000614334">
    <property type="component" value="Unassembled WGS sequence"/>
</dbReference>
<evidence type="ECO:0000256" key="10">
    <source>
        <dbReference type="ARBA" id="ARBA00022932"/>
    </source>
</evidence>
<dbReference type="PROSITE" id="PS00598">
    <property type="entry name" value="CHROMO_1"/>
    <property type="match status" value="1"/>
</dbReference>
<evidence type="ECO:0000256" key="2">
    <source>
        <dbReference type="ARBA" id="ARBA00022670"/>
    </source>
</evidence>
<dbReference type="SMART" id="SM00298">
    <property type="entry name" value="CHROMO"/>
    <property type="match status" value="1"/>
</dbReference>
<dbReference type="InterPro" id="IPR012337">
    <property type="entry name" value="RNaseH-like_sf"/>
</dbReference>
<keyword evidence="8" id="KW-0229">DNA integration</keyword>
<dbReference type="GO" id="GO:0006310">
    <property type="term" value="P:DNA recombination"/>
    <property type="evidence" value="ECO:0007669"/>
    <property type="project" value="UniProtKB-KW"/>
</dbReference>
<dbReference type="PANTHER" id="PTHR37984:SF5">
    <property type="entry name" value="PROTEIN NYNRIN-LIKE"/>
    <property type="match status" value="1"/>
</dbReference>
<reference evidence="18" key="1">
    <citation type="submission" date="2020-09" db="EMBL/GenBank/DDBJ databases">
        <title>Comparative genome analyses of four rice-infecting Rhizoctonia solani isolates reveal extensive enrichment of homogalacturonan modification genes.</title>
        <authorList>
            <person name="Lee D.-Y."/>
            <person name="Jeon J."/>
            <person name="Kim K.-T."/>
            <person name="Cheong K."/>
            <person name="Song H."/>
            <person name="Choi G."/>
            <person name="Ko J."/>
            <person name="Opiyo S.O."/>
            <person name="Zuo S."/>
            <person name="Madhav S."/>
            <person name="Lee Y.-H."/>
            <person name="Wang G.-L."/>
        </authorList>
    </citation>
    <scope>NUCLEOTIDE SEQUENCE</scope>
    <source>
        <strain evidence="18">AG1-IA B2</strain>
    </source>
</reference>
<dbReference type="InterPro" id="IPR050951">
    <property type="entry name" value="Retrovirus_Pol_polyprotein"/>
</dbReference>
<dbReference type="SUPFAM" id="SSF53098">
    <property type="entry name" value="Ribonuclease H-like"/>
    <property type="match status" value="1"/>
</dbReference>
<keyword evidence="10" id="KW-0808">Transferase</keyword>
<keyword evidence="14" id="KW-0511">Multifunctional enzyme</keyword>
<dbReference type="PROSITE" id="PS50878">
    <property type="entry name" value="RT_POL"/>
    <property type="match status" value="1"/>
</dbReference>
<comment type="caution">
    <text evidence="18">The sequence shown here is derived from an EMBL/GenBank/DDBJ whole genome shotgun (WGS) entry which is preliminary data.</text>
</comment>
<dbReference type="InterPro" id="IPR023780">
    <property type="entry name" value="Chromo_domain"/>
</dbReference>
<evidence type="ECO:0000256" key="6">
    <source>
        <dbReference type="ARBA" id="ARBA00022842"/>
    </source>
</evidence>
<dbReference type="Gene3D" id="3.30.420.10">
    <property type="entry name" value="Ribonuclease H-like superfamily/Ribonuclease H"/>
    <property type="match status" value="1"/>
</dbReference>
<dbReference type="GO" id="GO:0003887">
    <property type="term" value="F:DNA-directed DNA polymerase activity"/>
    <property type="evidence" value="ECO:0007669"/>
    <property type="project" value="UniProtKB-KW"/>
</dbReference>
<dbReference type="InterPro" id="IPR016197">
    <property type="entry name" value="Chromo-like_dom_sf"/>
</dbReference>
<dbReference type="FunFam" id="3.30.70.270:FF:000063">
    <property type="entry name" value="Zinc knuckle domaincontaining protein"/>
    <property type="match status" value="1"/>
</dbReference>
<dbReference type="CDD" id="cd01647">
    <property type="entry name" value="RT_LTR"/>
    <property type="match status" value="2"/>
</dbReference>
<dbReference type="GO" id="GO:0015074">
    <property type="term" value="P:DNA integration"/>
    <property type="evidence" value="ECO:0007669"/>
    <property type="project" value="UniProtKB-KW"/>
</dbReference>
<dbReference type="InterPro" id="IPR041588">
    <property type="entry name" value="Integrase_H2C2"/>
</dbReference>
<keyword evidence="4" id="KW-0064">Aspartyl protease</keyword>
<dbReference type="SUPFAM" id="SSF56672">
    <property type="entry name" value="DNA/RNA polymerases"/>
    <property type="match status" value="2"/>
</dbReference>
<dbReference type="GO" id="GO:0005634">
    <property type="term" value="C:nucleus"/>
    <property type="evidence" value="ECO:0007669"/>
    <property type="project" value="UniProtKB-SubCell"/>
</dbReference>
<keyword evidence="13" id="KW-0539">Nucleus</keyword>
<keyword evidence="7" id="KW-0694">RNA-binding</keyword>
<protein>
    <submittedName>
        <fullName evidence="18">Uncharacterized protein</fullName>
    </submittedName>
</protein>
<sequence>MLNGLSPQAGSHAAILGLKWLDAHNPEIDWNLRTLSFSHTPPKLVAIAKEEEADKNPLEGVPPEYHQYAKVFGEEEFNKLPPHQHYNIGIELTEEGLLNSPLYSMTDAKSTTLKDWLRDKLKAGKICPSKSSISSPVMFVPRRMAPVLRGAKVFTKLDLRWGYNNVWVKAGNEWKTAFRTKYGLYKSLIMTFGLTNAPAAFQHFMNELFKDLLDVCVIIYLDDILIYSKDDATHTQHVHEVLRQLMENQLFCKASKCTFHVTSVEYLGIIVSDKGFSPDKLKIQAVQERPTPTKVKEVQLFLGFANFLQRFVANFSHMARPLHNLVKKDTPWKWDTREQEAFQGLKDAITNAPVLCHADPTKPYFLETDTSGAALGSILSQRQEDGCLHPLGFLLELFKGTEHNYDTHNKELLAIIRSFKYWCIFLKGTLHPITVFTNHRNLQYWKECSILPRQSCNIPPANQTMLPNPVFANVALVVPEKELQRHIKSSLDQDKSLEEILQFLQNESKAPPSIKQAFKDYQMEAGLLFYQGRIVVPDVGTLRTDLLQIFHDSPLAGHPGRQQTLELILRNYYWPGIRADTYWHVDSCETCQRIRKPKYASIPPQPLELPERPWQHISYNMIVDLPKDGAYGSILVIVDSFTKYVILYRMPEKTISDQGRIFNNKFLKALYQQLGIDPHFSSAYHPQSNGQTEQVNPSVEHFLRAYSGTNQRDWVKWLPMAEFAYNNAVHSATGKSPFKALHGWEPTLTPSNIPTDVPEADKLAKTMEAQWKEVKAALRQSKQQMIAGEHRSPMEFNVGEEVWLDAKNVNLKTLSPKLTEQRLGPFKVMEKISDRAYKLELLGTMWIHNVFYVGLLLKVKRDEKQAFRNQPPLVTVDGEEEYKVEGITDAKERNGKWFFRVKWKGYGAKENTWEPWENLKNAEKILKKYEEDMKKKALGAAKALRGGQCCRHTQYQGIYSHFLGFKQRQTDNTFDHPPPPDDITMTRHKALKQHIDKELATGKICPSTSLACAPVMFVKKADGSLRLVVDYQKLNDVTHKNVYPLPRQDDLMAKLRHAKMFTKLDLRWGYNNVWIKEGNKWKTAFCTKYGLFEYLVMPFGLTNAPAAFQHFMNNLFRDLIDVTVVIYLDNILIFSEKPEDHPTHIRECHFHVTTVDYLGIVISPAGFSMDQKKIEAVTSWPTPRTVKQVQAFLGFVNYLRCFIPNFSLVARSLHNLTRKETPWSWGTQEEEAFQELKSLVTKSLVLIHSNLDLPYYLETDASGVAMGAILKANYDTHNKELLAIIKALEEWRIFLEATDKPIQELEIMLPAKVFANTSEEEMDIITEIRAKLRDDLSLEPIIQFLTEDADNAPASIQKAYRDYDWEEDLLWY</sequence>
<dbReference type="InterPro" id="IPR041577">
    <property type="entry name" value="RT_RNaseH_2"/>
</dbReference>
<evidence type="ECO:0000256" key="5">
    <source>
        <dbReference type="ARBA" id="ARBA00022801"/>
    </source>
</evidence>
<name>A0A8H7I3Y2_9AGAM</name>
<dbReference type="PROSITE" id="PS50994">
    <property type="entry name" value="INTEGRASE"/>
    <property type="match status" value="1"/>
</dbReference>
<keyword evidence="9" id="KW-0695">RNA-directed DNA polymerase</keyword>
<evidence type="ECO:0000256" key="7">
    <source>
        <dbReference type="ARBA" id="ARBA00022884"/>
    </source>
</evidence>
<evidence type="ECO:0000256" key="3">
    <source>
        <dbReference type="ARBA" id="ARBA00022723"/>
    </source>
</evidence>